<comment type="caution">
    <text evidence="1">The sequence shown here is derived from an EMBL/GenBank/DDBJ whole genome shotgun (WGS) entry which is preliminary data.</text>
</comment>
<keyword evidence="2" id="KW-1185">Reference proteome</keyword>
<reference evidence="2" key="1">
    <citation type="submission" date="2016-06" db="EMBL/GenBank/DDBJ databases">
        <title>Parallel loss of symbiosis genes in relatives of nitrogen-fixing non-legume Parasponia.</title>
        <authorList>
            <person name="Van Velzen R."/>
            <person name="Holmer R."/>
            <person name="Bu F."/>
            <person name="Rutten L."/>
            <person name="Van Zeijl A."/>
            <person name="Liu W."/>
            <person name="Santuari L."/>
            <person name="Cao Q."/>
            <person name="Sharma T."/>
            <person name="Shen D."/>
            <person name="Roswanjaya Y."/>
            <person name="Wardhani T."/>
            <person name="Kalhor M.S."/>
            <person name="Jansen J."/>
            <person name="Van den Hoogen J."/>
            <person name="Gungor B."/>
            <person name="Hartog M."/>
            <person name="Hontelez J."/>
            <person name="Verver J."/>
            <person name="Yang W.-C."/>
            <person name="Schijlen E."/>
            <person name="Repin R."/>
            <person name="Schilthuizen M."/>
            <person name="Schranz E."/>
            <person name="Heidstra R."/>
            <person name="Miyata K."/>
            <person name="Fedorova E."/>
            <person name="Kohlen W."/>
            <person name="Bisseling T."/>
            <person name="Smit S."/>
            <person name="Geurts R."/>
        </authorList>
    </citation>
    <scope>NUCLEOTIDE SEQUENCE [LARGE SCALE GENOMIC DNA]</scope>
    <source>
        <strain evidence="2">cv. WU1-14</strain>
    </source>
</reference>
<evidence type="ECO:0000313" key="1">
    <source>
        <dbReference type="EMBL" id="PON38750.1"/>
    </source>
</evidence>
<accession>A0A2P5AQC9</accession>
<sequence length="144" mass="16148">MGSYTVKTEYWFAASLGDHASSSNPSIIESWWKRFLSLSLPAKVKRFALQAYNNALSVAVGFHQWKILAFASCCPPGKLLVLHYLHVSMRGRVKAALSKRLYGLLSAKDMEAKASRLGLCWAKDTRLPLQVVNLNSINNLWRPP</sequence>
<gene>
    <name evidence="1" type="ORF">PanWU01x14_310140</name>
</gene>
<dbReference type="AlphaFoldDB" id="A0A2P5AQC9"/>
<name>A0A2P5AQC9_PARAD</name>
<dbReference type="Proteomes" id="UP000237105">
    <property type="component" value="Unassembled WGS sequence"/>
</dbReference>
<dbReference type="EMBL" id="JXTB01000486">
    <property type="protein sequence ID" value="PON38750.1"/>
    <property type="molecule type" value="Genomic_DNA"/>
</dbReference>
<protein>
    <submittedName>
        <fullName evidence="1">Uncharacterized protein</fullName>
    </submittedName>
</protein>
<organism evidence="1 2">
    <name type="scientific">Parasponia andersonii</name>
    <name type="common">Sponia andersonii</name>
    <dbReference type="NCBI Taxonomy" id="3476"/>
    <lineage>
        <taxon>Eukaryota</taxon>
        <taxon>Viridiplantae</taxon>
        <taxon>Streptophyta</taxon>
        <taxon>Embryophyta</taxon>
        <taxon>Tracheophyta</taxon>
        <taxon>Spermatophyta</taxon>
        <taxon>Magnoliopsida</taxon>
        <taxon>eudicotyledons</taxon>
        <taxon>Gunneridae</taxon>
        <taxon>Pentapetalae</taxon>
        <taxon>rosids</taxon>
        <taxon>fabids</taxon>
        <taxon>Rosales</taxon>
        <taxon>Cannabaceae</taxon>
        <taxon>Parasponia</taxon>
    </lineage>
</organism>
<evidence type="ECO:0000313" key="2">
    <source>
        <dbReference type="Proteomes" id="UP000237105"/>
    </source>
</evidence>
<proteinExistence type="predicted"/>